<dbReference type="InterPro" id="IPR038461">
    <property type="entry name" value="Schlafen_AlbA_2_dom_sf"/>
</dbReference>
<feature type="domain" description="Schlafen AlbA-2" evidence="1">
    <location>
        <begin position="14"/>
        <end position="132"/>
    </location>
</feature>
<name>A0AAE3XQM4_9BACT</name>
<accession>A0AAE3XQM4</accession>
<keyword evidence="3" id="KW-1185">Reference proteome</keyword>
<dbReference type="EMBL" id="JAVDQD010000004">
    <property type="protein sequence ID" value="MDR6240136.1"/>
    <property type="molecule type" value="Genomic_DNA"/>
</dbReference>
<dbReference type="PANTHER" id="PTHR30595">
    <property type="entry name" value="GLPR-RELATED TRANSCRIPTIONAL REPRESSOR"/>
    <property type="match status" value="1"/>
</dbReference>
<dbReference type="Gene3D" id="3.30.950.30">
    <property type="entry name" value="Schlafen, AAA domain"/>
    <property type="match status" value="1"/>
</dbReference>
<dbReference type="AlphaFoldDB" id="A0AAE3XQM4"/>
<dbReference type="RefSeq" id="WP_309940000.1">
    <property type="nucleotide sequence ID" value="NZ_AP025305.1"/>
</dbReference>
<gene>
    <name evidence="2" type="ORF">HNQ88_003202</name>
</gene>
<evidence type="ECO:0000313" key="3">
    <source>
        <dbReference type="Proteomes" id="UP001185092"/>
    </source>
</evidence>
<reference evidence="2" key="1">
    <citation type="submission" date="2023-07" db="EMBL/GenBank/DDBJ databases">
        <title>Genomic Encyclopedia of Type Strains, Phase IV (KMG-IV): sequencing the most valuable type-strain genomes for metagenomic binning, comparative biology and taxonomic classification.</title>
        <authorList>
            <person name="Goeker M."/>
        </authorList>
    </citation>
    <scope>NUCLEOTIDE SEQUENCE</scope>
    <source>
        <strain evidence="2">DSM 26174</strain>
    </source>
</reference>
<sequence>MDYATLQHHVQYGEGQHTEFKRKVNHPEKIIKEIVAFANSGGGRLFLGVDDNGDIHGLKYADGDIFELNKFIQTMIKPAVKYKLEKVHVGAGKEVVCYEIEQGHRKPYIVREKPLSKIGTAYIRSEDKSIQASKEVREILRRQRRGLNIQFHFGETEKLLMEYLEAHGKITVSIFRKIAKLSKYLASKKLILLTLANVLEIIPSDREDEFVMREMFGY</sequence>
<dbReference type="Proteomes" id="UP001185092">
    <property type="component" value="Unassembled WGS sequence"/>
</dbReference>
<evidence type="ECO:0000313" key="2">
    <source>
        <dbReference type="EMBL" id="MDR6240136.1"/>
    </source>
</evidence>
<dbReference type="Pfam" id="PF04326">
    <property type="entry name" value="SLFN_AlbA_2"/>
    <property type="match status" value="1"/>
</dbReference>
<evidence type="ECO:0000259" key="1">
    <source>
        <dbReference type="Pfam" id="PF04326"/>
    </source>
</evidence>
<dbReference type="InterPro" id="IPR007421">
    <property type="entry name" value="Schlafen_AlbA_2_dom"/>
</dbReference>
<dbReference type="PANTHER" id="PTHR30595:SF6">
    <property type="entry name" value="SCHLAFEN ALBA-2 DOMAIN-CONTAINING PROTEIN"/>
    <property type="match status" value="1"/>
</dbReference>
<organism evidence="2 3">
    <name type="scientific">Aureibacter tunicatorum</name>
    <dbReference type="NCBI Taxonomy" id="866807"/>
    <lineage>
        <taxon>Bacteria</taxon>
        <taxon>Pseudomonadati</taxon>
        <taxon>Bacteroidota</taxon>
        <taxon>Cytophagia</taxon>
        <taxon>Cytophagales</taxon>
        <taxon>Persicobacteraceae</taxon>
        <taxon>Aureibacter</taxon>
    </lineage>
</organism>
<proteinExistence type="predicted"/>
<comment type="caution">
    <text evidence="2">The sequence shown here is derived from an EMBL/GenBank/DDBJ whole genome shotgun (WGS) entry which is preliminary data.</text>
</comment>
<protein>
    <submittedName>
        <fullName evidence="2">HTH transcriptional regulator</fullName>
    </submittedName>
</protein>